<dbReference type="Proteomes" id="UP000247702">
    <property type="component" value="Unassembled WGS sequence"/>
</dbReference>
<keyword evidence="3" id="KW-1185">Reference proteome</keyword>
<dbReference type="InterPro" id="IPR001245">
    <property type="entry name" value="Ser-Thr/Tyr_kinase_cat_dom"/>
</dbReference>
<gene>
    <name evidence="2" type="ORF">RclHR1_01130017</name>
</gene>
<protein>
    <recommendedName>
        <fullName evidence="1">Protein kinase domain-containing protein</fullName>
    </recommendedName>
</protein>
<name>A0A2Z6Q8F6_9GLOM</name>
<proteinExistence type="predicted"/>
<evidence type="ECO:0000313" key="3">
    <source>
        <dbReference type="Proteomes" id="UP000247702"/>
    </source>
</evidence>
<accession>A0A2Z6Q8F6</accession>
<feature type="domain" description="Protein kinase" evidence="1">
    <location>
        <begin position="851"/>
        <end position="996"/>
    </location>
</feature>
<dbReference type="Pfam" id="PF07714">
    <property type="entry name" value="PK_Tyr_Ser-Thr"/>
    <property type="match status" value="1"/>
</dbReference>
<dbReference type="AlphaFoldDB" id="A0A2Z6Q8F6"/>
<dbReference type="InterPro" id="IPR051681">
    <property type="entry name" value="Ser/Thr_Kinases-Pseudokinases"/>
</dbReference>
<dbReference type="InterPro" id="IPR000719">
    <property type="entry name" value="Prot_kinase_dom"/>
</dbReference>
<comment type="caution">
    <text evidence="2">The sequence shown here is derived from an EMBL/GenBank/DDBJ whole genome shotgun (WGS) entry which is preliminary data.</text>
</comment>
<organism evidence="2 3">
    <name type="scientific">Rhizophagus clarus</name>
    <dbReference type="NCBI Taxonomy" id="94130"/>
    <lineage>
        <taxon>Eukaryota</taxon>
        <taxon>Fungi</taxon>
        <taxon>Fungi incertae sedis</taxon>
        <taxon>Mucoromycota</taxon>
        <taxon>Glomeromycotina</taxon>
        <taxon>Glomeromycetes</taxon>
        <taxon>Glomerales</taxon>
        <taxon>Glomeraceae</taxon>
        <taxon>Rhizophagus</taxon>
    </lineage>
</organism>
<dbReference type="PANTHER" id="PTHR44329">
    <property type="entry name" value="SERINE/THREONINE-PROTEIN KINASE TNNI3K-RELATED"/>
    <property type="match status" value="1"/>
</dbReference>
<sequence length="996" mass="119309">MSTNSDNEINDWNIRRIDEFTREIVNGWLSKKSDKLNNVKLHTKFFGVIKRKNDNFSSNYFSPLFKNANSRTLKDFLKNVFDKQDWNVFLVHQHSGNIEENFEENFNRVDYYNHKYIRHSLRKRTKVLNTKVAIKYSYRLQTIQKDLSHTLRKRTSYNSTWISEYEKRESLYQSLYQTKLENDFNGVIKEIDRIIRALDYYKKRILLRNSNKGVVLNHSHNSHNMTNEFLHEQVEMYGFCVKCDKKYTNAKYKWCKSCQINCLKKNFKIWTSSNKELDGFIHKMQLKINDLRDIIFEWIPYNQFDKLKKIGKEDINTIYLTTWKNGPMYYDYSRNELARKSNRKVILKYLYNSQSTINEFFNKVNISLTNKDNIIFKIYGISQNPDTGNYIIVLPNKYHKEFSKSHCKQCVEKYTDVENKWCKSCQINHLKDNFTKWTSGNEKIDHFIQKVQIKINNYNDIIFEWIPYNQFINKRGKCNFIKIWKNGPLYYNYNRKILLRKSGKEVSLKNLYNSYNMINKFLHEVEIYLSSADLYGITQDPDTKDYIIVFQDGYCVKCDKKYTNTKYNWCKPCQINYLNFTNWISENKKIDDWIQGTQLKVNNHDDIIIEWIPYDQFKIVKEISKFDFAKVYLAIWKNGPLNYDIDKMELKRIPNRNVTLKFLHITNVDKFLKKVNSYLTNALNCKIYGISRNLDTGNYVIVLQDEYCVKCEEKYTNAKYNWCKSCQINYFKNNFTNWTSENEKIDDFVQEMQLKINNWDDIIFEWIPYNKLNDVRKMDKSSCSSVYSATWKEGPLYYDYKNVEWIRKSDKKVVVNVLKHLTINEFLNVVKAYLADKDKIILEVHGISRNPDTKDYIIRGGFATVYSAIWKDGPLKFDDNKKEWSREMNKKVALKCLRSSQNINERFLNEAKEYSIASLNILRIHGISQNPDTKNYIMVLEYAEGGDFNKWINGNYEDFDWKNKIKVLKNIVNGLQEIHEEKKVHHDFHTGNILLH</sequence>
<dbReference type="GO" id="GO:0005524">
    <property type="term" value="F:ATP binding"/>
    <property type="evidence" value="ECO:0007669"/>
    <property type="project" value="InterPro"/>
</dbReference>
<dbReference type="Gene3D" id="1.10.510.10">
    <property type="entry name" value="Transferase(Phosphotransferase) domain 1"/>
    <property type="match status" value="1"/>
</dbReference>
<dbReference type="EMBL" id="BEXD01000147">
    <property type="protein sequence ID" value="GBB84722.1"/>
    <property type="molecule type" value="Genomic_DNA"/>
</dbReference>
<dbReference type="SUPFAM" id="SSF56112">
    <property type="entry name" value="Protein kinase-like (PK-like)"/>
    <property type="match status" value="1"/>
</dbReference>
<dbReference type="PANTHER" id="PTHR44329:SF291">
    <property type="entry name" value="PROTEIN KINASE DOMAIN-CONTAINING PROTEIN"/>
    <property type="match status" value="1"/>
</dbReference>
<reference evidence="2 3" key="1">
    <citation type="submission" date="2017-11" db="EMBL/GenBank/DDBJ databases">
        <title>The genome of Rhizophagus clarus HR1 reveals common genetic basis of auxotrophy among arbuscular mycorrhizal fungi.</title>
        <authorList>
            <person name="Kobayashi Y."/>
        </authorList>
    </citation>
    <scope>NUCLEOTIDE SEQUENCE [LARGE SCALE GENOMIC DNA]</scope>
    <source>
        <strain evidence="2 3">HR1</strain>
    </source>
</reference>
<evidence type="ECO:0000259" key="1">
    <source>
        <dbReference type="PROSITE" id="PS50011"/>
    </source>
</evidence>
<dbReference type="PROSITE" id="PS50011">
    <property type="entry name" value="PROTEIN_KINASE_DOM"/>
    <property type="match status" value="1"/>
</dbReference>
<dbReference type="InterPro" id="IPR011009">
    <property type="entry name" value="Kinase-like_dom_sf"/>
</dbReference>
<evidence type="ECO:0000313" key="2">
    <source>
        <dbReference type="EMBL" id="GBB84722.1"/>
    </source>
</evidence>
<dbReference type="STRING" id="94130.A0A2Z6Q8F6"/>
<dbReference type="GO" id="GO:0004674">
    <property type="term" value="F:protein serine/threonine kinase activity"/>
    <property type="evidence" value="ECO:0007669"/>
    <property type="project" value="TreeGrafter"/>
</dbReference>